<dbReference type="KEGG" id="vg:65129851"/>
<dbReference type="Proteomes" id="UP000593627">
    <property type="component" value="Segment"/>
</dbReference>
<evidence type="ECO:0000313" key="2">
    <source>
        <dbReference type="Proteomes" id="UP000593627"/>
    </source>
</evidence>
<name>A0A7M1RXZ0_9CAUD</name>
<dbReference type="Gene3D" id="3.40.140.10">
    <property type="entry name" value="Cytidine Deaminase, domain 2"/>
    <property type="match status" value="1"/>
</dbReference>
<organism evidence="1 2">
    <name type="scientific">uncultured phage cr112_1</name>
    <dbReference type="NCBI Taxonomy" id="2772072"/>
    <lineage>
        <taxon>Viruses</taxon>
        <taxon>Duplodnaviria</taxon>
        <taxon>Heunggongvirae</taxon>
        <taxon>Uroviricota</taxon>
        <taxon>Caudoviricetes</taxon>
        <taxon>Crassvirales</taxon>
        <taxon>Steigviridae</taxon>
        <taxon>Asinivirinae</taxon>
        <taxon>Kehishuvirus</taxon>
        <taxon>Kehishuvirus splanchnicus</taxon>
    </lineage>
</organism>
<accession>A0A7M1RXZ0</accession>
<reference evidence="1 2" key="1">
    <citation type="submission" date="2020-07" db="EMBL/GenBank/DDBJ databases">
        <title>Taxonomic proposal: Crassvirales, a new order of highly abundant and diverse bacterial viruses.</title>
        <authorList>
            <person name="Shkoporov A.N."/>
            <person name="Stockdale S.R."/>
            <person name="Guerin E."/>
            <person name="Ross R.P."/>
            <person name="Hill C."/>
        </authorList>
    </citation>
    <scope>NUCLEOTIDE SEQUENCE [LARGE SCALE GENOMIC DNA]</scope>
</reference>
<proteinExistence type="predicted"/>
<sequence>MEEKKEVKPVLELVHRQDIFKIVIPAEVEKKIRFLCKNIWDVEWSGVLFYKVEGAFEDKSLTIRCVDLFQMDIGTSAYTEFNVSPDMATYMVDHPELLEEGIYQGLIHSHNNMATFFSGTDTATLSAEGNDMAHFVSLIVNNAGKYTAGVTRKYKCVQTISEKYTYPTWNGEVREGVETFDIEEEKLEWFNLDIVFENATDDFETEMMERIKEIKESKKKVVTPVYKGYPQYGNYRKNIAPTEEVGSTFPMDKDKYYWEEGRGWYKANEAKQLPVKQGELPFDQPEEENLDIPYGVVTVDEDIVQSIVRQLVTSSIIISNESAVDVKKWANSMESLYRRRFGTVKEFEYFASNYVDYLINYTYDADVMIAVNNDDTVMAALLAHDVREELEKLPKNPWLSVYIKLMDDYII</sequence>
<dbReference type="EMBL" id="MT774388">
    <property type="protein sequence ID" value="QOR59305.1"/>
    <property type="molecule type" value="Genomic_DNA"/>
</dbReference>
<evidence type="ECO:0000313" key="1">
    <source>
        <dbReference type="EMBL" id="QOR59305.1"/>
    </source>
</evidence>
<protein>
    <recommendedName>
        <fullName evidence="3">JAB domain-containing protein</fullName>
    </recommendedName>
</protein>
<evidence type="ECO:0008006" key="3">
    <source>
        <dbReference type="Google" id="ProtNLM"/>
    </source>
</evidence>
<dbReference type="GeneID" id="65129851"/>
<dbReference type="RefSeq" id="YP_010111463.1">
    <property type="nucleotide sequence ID" value="NC_055881.1"/>
</dbReference>
<keyword evidence="2" id="KW-1185">Reference proteome</keyword>